<comment type="caution">
    <text evidence="1">The sequence shown here is derived from an EMBL/GenBank/DDBJ whole genome shotgun (WGS) entry which is preliminary data.</text>
</comment>
<gene>
    <name evidence="1" type="ORF">KSX_31680</name>
</gene>
<sequence>MDERHPEIAHMRAVTVSREYGSGGGEVAQRLAQRLGWELVDHEILVRIAQELGISELEAEEHDERAESLVHYLIDSMRVLQPAMFAMETSPLLTNMRLYREALTKVVEAAVTRGHVVIVGRGSQVLLANRRDVLHTRIVAPAELRVRYVMQREGLSQSEAEGRVQMKDHDRERYLQAQYRRQTNDATLYDVIVNSGVLDLDAVTDLLYRALDYKAQRLPLPIEKIGPGTGLARYPGQPGDIRPPAR</sequence>
<keyword evidence="1" id="KW-0418">Kinase</keyword>
<protein>
    <submittedName>
        <fullName evidence="1">Cytidylate kinase</fullName>
    </submittedName>
</protein>
<evidence type="ECO:0000313" key="1">
    <source>
        <dbReference type="EMBL" id="GHO45005.1"/>
    </source>
</evidence>
<name>A0A8J3MU32_9CHLR</name>
<dbReference type="Proteomes" id="UP000612362">
    <property type="component" value="Unassembled WGS sequence"/>
</dbReference>
<accession>A0A8J3MU32</accession>
<dbReference type="Pfam" id="PF13189">
    <property type="entry name" value="Cytidylate_kin2"/>
    <property type="match status" value="1"/>
</dbReference>
<dbReference type="GO" id="GO:0016301">
    <property type="term" value="F:kinase activity"/>
    <property type="evidence" value="ECO:0007669"/>
    <property type="project" value="UniProtKB-KW"/>
</dbReference>
<dbReference type="Gene3D" id="3.40.50.300">
    <property type="entry name" value="P-loop containing nucleotide triphosphate hydrolases"/>
    <property type="match status" value="1"/>
</dbReference>
<keyword evidence="2" id="KW-1185">Reference proteome</keyword>
<organism evidence="1 2">
    <name type="scientific">Ktedonospora formicarum</name>
    <dbReference type="NCBI Taxonomy" id="2778364"/>
    <lineage>
        <taxon>Bacteria</taxon>
        <taxon>Bacillati</taxon>
        <taxon>Chloroflexota</taxon>
        <taxon>Ktedonobacteria</taxon>
        <taxon>Ktedonobacterales</taxon>
        <taxon>Ktedonobacteraceae</taxon>
        <taxon>Ktedonospora</taxon>
    </lineage>
</organism>
<dbReference type="SUPFAM" id="SSF52540">
    <property type="entry name" value="P-loop containing nucleoside triphosphate hydrolases"/>
    <property type="match status" value="1"/>
</dbReference>
<dbReference type="EMBL" id="BNJF01000001">
    <property type="protein sequence ID" value="GHO45005.1"/>
    <property type="molecule type" value="Genomic_DNA"/>
</dbReference>
<dbReference type="InterPro" id="IPR027417">
    <property type="entry name" value="P-loop_NTPase"/>
</dbReference>
<keyword evidence="1" id="KW-0808">Transferase</keyword>
<reference evidence="1" key="1">
    <citation type="submission" date="2020-10" db="EMBL/GenBank/DDBJ databases">
        <title>Taxonomic study of unclassified bacteria belonging to the class Ktedonobacteria.</title>
        <authorList>
            <person name="Yabe S."/>
            <person name="Wang C.M."/>
            <person name="Zheng Y."/>
            <person name="Sakai Y."/>
            <person name="Cavaletti L."/>
            <person name="Monciardini P."/>
            <person name="Donadio S."/>
        </authorList>
    </citation>
    <scope>NUCLEOTIDE SEQUENCE</scope>
    <source>
        <strain evidence="1">SOSP1-1</strain>
    </source>
</reference>
<evidence type="ECO:0000313" key="2">
    <source>
        <dbReference type="Proteomes" id="UP000612362"/>
    </source>
</evidence>
<dbReference type="AlphaFoldDB" id="A0A8J3MU32"/>
<dbReference type="RefSeq" id="WP_220194364.1">
    <property type="nucleotide sequence ID" value="NZ_BNJF01000001.1"/>
</dbReference>
<proteinExistence type="predicted"/>